<dbReference type="PROSITE" id="PS51128">
    <property type="entry name" value="ZF_DKSA_2"/>
    <property type="match status" value="1"/>
</dbReference>
<dbReference type="PANTHER" id="PTHR33823">
    <property type="entry name" value="RNA POLYMERASE-BINDING TRANSCRIPTION FACTOR DKSA-RELATED"/>
    <property type="match status" value="1"/>
</dbReference>
<gene>
    <name evidence="7" type="ORF">A3K42_00085</name>
</gene>
<name>A0A1F4U166_UNCKA</name>
<feature type="domain" description="Zinc finger DksA/TraR C4-type" evidence="6">
    <location>
        <begin position="70"/>
        <end position="94"/>
    </location>
</feature>
<evidence type="ECO:0000313" key="7">
    <source>
        <dbReference type="EMBL" id="OGC38715.1"/>
    </source>
</evidence>
<feature type="compositionally biased region" description="Basic and acidic residues" evidence="5">
    <location>
        <begin position="1"/>
        <end position="15"/>
    </location>
</feature>
<evidence type="ECO:0000256" key="2">
    <source>
        <dbReference type="ARBA" id="ARBA00022771"/>
    </source>
</evidence>
<dbReference type="Proteomes" id="UP000178270">
    <property type="component" value="Unassembled WGS sequence"/>
</dbReference>
<proteinExistence type="predicted"/>
<protein>
    <recommendedName>
        <fullName evidence="6">Zinc finger DksA/TraR C4-type domain-containing protein</fullName>
    </recommendedName>
</protein>
<comment type="caution">
    <text evidence="4">Lacks conserved residue(s) required for the propagation of feature annotation.</text>
</comment>
<dbReference type="Pfam" id="PF01258">
    <property type="entry name" value="zf-dskA_traR"/>
    <property type="match status" value="1"/>
</dbReference>
<evidence type="ECO:0000256" key="4">
    <source>
        <dbReference type="PROSITE-ProRule" id="PRU00510"/>
    </source>
</evidence>
<accession>A0A1F4U166</accession>
<evidence type="ECO:0000259" key="6">
    <source>
        <dbReference type="Pfam" id="PF01258"/>
    </source>
</evidence>
<dbReference type="InterPro" id="IPR000962">
    <property type="entry name" value="Znf_DskA_TraR"/>
</dbReference>
<dbReference type="AlphaFoldDB" id="A0A1F4U166"/>
<keyword evidence="2" id="KW-0863">Zinc-finger</keyword>
<comment type="caution">
    <text evidence="7">The sequence shown here is derived from an EMBL/GenBank/DDBJ whole genome shotgun (WGS) entry which is preliminary data.</text>
</comment>
<feature type="region of interest" description="Disordered" evidence="5">
    <location>
        <begin position="1"/>
        <end position="34"/>
    </location>
</feature>
<keyword evidence="1" id="KW-0479">Metal-binding</keyword>
<reference evidence="7 8" key="1">
    <citation type="journal article" date="2016" name="Nat. Commun.">
        <title>Thousands of microbial genomes shed light on interconnected biogeochemical processes in an aquifer system.</title>
        <authorList>
            <person name="Anantharaman K."/>
            <person name="Brown C.T."/>
            <person name="Hug L.A."/>
            <person name="Sharon I."/>
            <person name="Castelle C.J."/>
            <person name="Probst A.J."/>
            <person name="Thomas B.C."/>
            <person name="Singh A."/>
            <person name="Wilkins M.J."/>
            <person name="Karaoz U."/>
            <person name="Brodie E.L."/>
            <person name="Williams K.H."/>
            <person name="Hubbard S.S."/>
            <person name="Banfield J.F."/>
        </authorList>
    </citation>
    <scope>NUCLEOTIDE SEQUENCE [LARGE SCALE GENOMIC DNA]</scope>
</reference>
<sequence>MEKEKNLIHEKEQLLKENPFSAENAGEESSEDLEEAMLTDNADELSDIRVGAIDEALEQVRKALAKIEEGTYGICEKTGEPIDVARLEAYPEATTAVD</sequence>
<evidence type="ECO:0000256" key="5">
    <source>
        <dbReference type="SAM" id="MobiDB-lite"/>
    </source>
</evidence>
<dbReference type="PANTHER" id="PTHR33823:SF4">
    <property type="entry name" value="GENERAL STRESS PROTEIN 16O"/>
    <property type="match status" value="1"/>
</dbReference>
<dbReference type="Gene3D" id="1.20.120.910">
    <property type="entry name" value="DksA, coiled-coil domain"/>
    <property type="match status" value="1"/>
</dbReference>
<dbReference type="GO" id="GO:0008270">
    <property type="term" value="F:zinc ion binding"/>
    <property type="evidence" value="ECO:0007669"/>
    <property type="project" value="UniProtKB-KW"/>
</dbReference>
<feature type="compositionally biased region" description="Acidic residues" evidence="5">
    <location>
        <begin position="25"/>
        <end position="34"/>
    </location>
</feature>
<keyword evidence="3" id="KW-0862">Zinc</keyword>
<dbReference type="EMBL" id="MEUS01000020">
    <property type="protein sequence ID" value="OGC38715.1"/>
    <property type="molecule type" value="Genomic_DNA"/>
</dbReference>
<organism evidence="7 8">
    <name type="scientific">candidate division WWE3 bacterium RBG_13_37_7</name>
    <dbReference type="NCBI Taxonomy" id="1802609"/>
    <lineage>
        <taxon>Bacteria</taxon>
        <taxon>Katanobacteria</taxon>
    </lineage>
</organism>
<evidence type="ECO:0000256" key="1">
    <source>
        <dbReference type="ARBA" id="ARBA00022723"/>
    </source>
</evidence>
<evidence type="ECO:0000313" key="8">
    <source>
        <dbReference type="Proteomes" id="UP000178270"/>
    </source>
</evidence>
<evidence type="ECO:0000256" key="3">
    <source>
        <dbReference type="ARBA" id="ARBA00022833"/>
    </source>
</evidence>